<dbReference type="InterPro" id="IPR031667">
    <property type="entry name" value="RDD1"/>
</dbReference>
<organism evidence="2 3">
    <name type="scientific">Pleurodeles waltl</name>
    <name type="common">Iberian ribbed newt</name>
    <dbReference type="NCBI Taxonomy" id="8319"/>
    <lineage>
        <taxon>Eukaryota</taxon>
        <taxon>Metazoa</taxon>
        <taxon>Chordata</taxon>
        <taxon>Craniata</taxon>
        <taxon>Vertebrata</taxon>
        <taxon>Euteleostomi</taxon>
        <taxon>Amphibia</taxon>
        <taxon>Batrachia</taxon>
        <taxon>Caudata</taxon>
        <taxon>Salamandroidea</taxon>
        <taxon>Salamandridae</taxon>
        <taxon>Pleurodelinae</taxon>
        <taxon>Pleurodeles</taxon>
    </lineage>
</organism>
<name>A0AAV7MRQ5_PLEWA</name>
<accession>A0AAV7MRQ5</accession>
<dbReference type="Proteomes" id="UP001066276">
    <property type="component" value="Chromosome 9"/>
</dbReference>
<evidence type="ECO:0000313" key="3">
    <source>
        <dbReference type="Proteomes" id="UP001066276"/>
    </source>
</evidence>
<gene>
    <name evidence="2" type="ORF">NDU88_003789</name>
</gene>
<reference evidence="2" key="1">
    <citation type="journal article" date="2022" name="bioRxiv">
        <title>Sequencing and chromosome-scale assembly of the giantPleurodeles waltlgenome.</title>
        <authorList>
            <person name="Brown T."/>
            <person name="Elewa A."/>
            <person name="Iarovenko S."/>
            <person name="Subramanian E."/>
            <person name="Araus A.J."/>
            <person name="Petzold A."/>
            <person name="Susuki M."/>
            <person name="Suzuki K.-i.T."/>
            <person name="Hayashi T."/>
            <person name="Toyoda A."/>
            <person name="Oliveira C."/>
            <person name="Osipova E."/>
            <person name="Leigh N.D."/>
            <person name="Simon A."/>
            <person name="Yun M.H."/>
        </authorList>
    </citation>
    <scope>NUCLEOTIDE SEQUENCE</scope>
    <source>
        <strain evidence="2">20211129_DDA</strain>
        <tissue evidence="2">Liver</tissue>
    </source>
</reference>
<feature type="compositionally biased region" description="Basic residues" evidence="1">
    <location>
        <begin position="1"/>
        <end position="14"/>
    </location>
</feature>
<feature type="compositionally biased region" description="Basic residues" evidence="1">
    <location>
        <begin position="83"/>
        <end position="94"/>
    </location>
</feature>
<proteinExistence type="predicted"/>
<feature type="region of interest" description="Disordered" evidence="1">
    <location>
        <begin position="42"/>
        <end position="97"/>
    </location>
</feature>
<dbReference type="EMBL" id="JANPWB010000013">
    <property type="protein sequence ID" value="KAJ1106388.1"/>
    <property type="molecule type" value="Genomic_DNA"/>
</dbReference>
<protein>
    <submittedName>
        <fullName evidence="2">Uncharacterized protein</fullName>
    </submittedName>
</protein>
<dbReference type="AlphaFoldDB" id="A0AAV7MRQ5"/>
<feature type="region of interest" description="Disordered" evidence="1">
    <location>
        <begin position="1"/>
        <end position="25"/>
    </location>
</feature>
<evidence type="ECO:0000256" key="1">
    <source>
        <dbReference type="SAM" id="MobiDB-lite"/>
    </source>
</evidence>
<dbReference type="Pfam" id="PF15828">
    <property type="entry name" value="RDD1"/>
    <property type="match status" value="1"/>
</dbReference>
<feature type="compositionally biased region" description="Polar residues" evidence="1">
    <location>
        <begin position="59"/>
        <end position="71"/>
    </location>
</feature>
<comment type="caution">
    <text evidence="2">The sequence shown here is derived from an EMBL/GenBank/DDBJ whole genome shotgun (WGS) entry which is preliminary data.</text>
</comment>
<feature type="compositionally biased region" description="Low complexity" evidence="1">
    <location>
        <begin position="126"/>
        <end position="137"/>
    </location>
</feature>
<sequence>MSTSHSPKKTKRSYSLRSSRTQRPPALLDALAGYYDRLEEVDYPDAYPDGHPTGGKTGASFSRHQANTNGKSPLITEEPKEVRSKRKRRARSLRVTKTESRVFLAESSLYDDLDAEASSQEESPTAGGEPALGEAAPVTCYLGMDDGQQLIESSQEPKEEDSEREKQKSNKMKQYKKTIDRAFRRGWETFLANLYTVSLSRSAATPSEAPPPLVKAC</sequence>
<keyword evidence="3" id="KW-1185">Reference proteome</keyword>
<evidence type="ECO:0000313" key="2">
    <source>
        <dbReference type="EMBL" id="KAJ1106388.1"/>
    </source>
</evidence>
<feature type="compositionally biased region" description="Basic and acidic residues" evidence="1">
    <location>
        <begin position="155"/>
        <end position="168"/>
    </location>
</feature>
<feature type="region of interest" description="Disordered" evidence="1">
    <location>
        <begin position="111"/>
        <end position="175"/>
    </location>
</feature>